<comment type="caution">
    <text evidence="1">The sequence shown here is derived from an EMBL/GenBank/DDBJ whole genome shotgun (WGS) entry which is preliminary data.</text>
</comment>
<protein>
    <recommendedName>
        <fullName evidence="3">DUF3024 domain-containing protein</fullName>
    </recommendedName>
</protein>
<evidence type="ECO:0000313" key="2">
    <source>
        <dbReference type="Proteomes" id="UP000214596"/>
    </source>
</evidence>
<dbReference type="InterPro" id="IPR021388">
    <property type="entry name" value="DUF3024"/>
</dbReference>
<gene>
    <name evidence="1" type="ORF">CA163_09320</name>
</gene>
<dbReference type="OrthoDB" id="5900883at2"/>
<dbReference type="OMA" id="DPLACFW"/>
<accession>A0A227JF73</accession>
<dbReference type="Proteomes" id="UP000214596">
    <property type="component" value="Unassembled WGS sequence"/>
</dbReference>
<name>A0A227JF73_VIBPH</name>
<reference evidence="1 2" key="1">
    <citation type="journal article" date="2017" name="Appl. Environ. Microbiol.">
        <title>Parallel evolution of two clades of a major Atlantic endemic Vibrio parahaemolyticus pathogen lineage by independent acquisition of related pathogenicity islands.</title>
        <authorList>
            <person name="Xu F."/>
            <person name="Gonzalez-Escalona N."/>
            <person name="Drees K.P."/>
            <person name="Sebra R.P."/>
            <person name="Cooper V.S."/>
            <person name="Jones S.H."/>
            <person name="Whistler C.A."/>
        </authorList>
    </citation>
    <scope>NUCLEOTIDE SEQUENCE [LARGE SCALE GENOMIC DNA]</scope>
    <source>
        <strain evidence="1 2">MAVP-3</strain>
    </source>
</reference>
<dbReference type="Pfam" id="PF11225">
    <property type="entry name" value="DUF3024"/>
    <property type="match status" value="1"/>
</dbReference>
<sequence length="132" mass="15253">MALGCILKTTYQENVMSVSQMATSRLYKLVQILCSARNANLPVEQGKCLYEPIENGVELHHAHFLLDSQHSEYTSPIAKILFDSQTQLWRFYVPASRSEDIRWIPYKKLPHSHTLEDLLAELESDPQACFWE</sequence>
<dbReference type="EMBL" id="NIXT01000416">
    <property type="protein sequence ID" value="OXE33094.1"/>
    <property type="molecule type" value="Genomic_DNA"/>
</dbReference>
<proteinExistence type="predicted"/>
<evidence type="ECO:0008006" key="3">
    <source>
        <dbReference type="Google" id="ProtNLM"/>
    </source>
</evidence>
<evidence type="ECO:0000313" key="1">
    <source>
        <dbReference type="EMBL" id="OXE33094.1"/>
    </source>
</evidence>
<dbReference type="AlphaFoldDB" id="A0A227JF73"/>
<organism evidence="1 2">
    <name type="scientific">Vibrio parahaemolyticus</name>
    <dbReference type="NCBI Taxonomy" id="670"/>
    <lineage>
        <taxon>Bacteria</taxon>
        <taxon>Pseudomonadati</taxon>
        <taxon>Pseudomonadota</taxon>
        <taxon>Gammaproteobacteria</taxon>
        <taxon>Vibrionales</taxon>
        <taxon>Vibrionaceae</taxon>
        <taxon>Vibrio</taxon>
    </lineage>
</organism>